<evidence type="ECO:0000313" key="3">
    <source>
        <dbReference type="Proteomes" id="UP000323067"/>
    </source>
</evidence>
<dbReference type="AlphaFoldDB" id="A0A2H4SQW9"/>
<evidence type="ECO:0000313" key="2">
    <source>
        <dbReference type="EMBL" id="ATY65493.1"/>
    </source>
</evidence>
<feature type="compositionally biased region" description="Low complexity" evidence="1">
    <location>
        <begin position="89"/>
        <end position="103"/>
    </location>
</feature>
<accession>A0A2H4SQW9</accession>
<dbReference type="Proteomes" id="UP000323067">
    <property type="component" value="Chromosome iii"/>
</dbReference>
<feature type="compositionally biased region" description="Polar residues" evidence="1">
    <location>
        <begin position="115"/>
        <end position="131"/>
    </location>
</feature>
<dbReference type="VEuPathDB" id="FungiDB:A9K55_001457"/>
<gene>
    <name evidence="2" type="ORF">A9K55_001457</name>
</gene>
<name>A0A2H4SQW9_CORMI</name>
<feature type="region of interest" description="Disordered" evidence="1">
    <location>
        <begin position="65"/>
        <end position="131"/>
    </location>
</feature>
<sequence>MRSQLDALSCRRTLLLFMQIHLRGGLTDEMPTCLVWKKGGDDRGWAATCPSFDVCGSITHSRQTTQITTLGNPPPEGQREAAVENAGQAAYHGAGSGAPASGATEPELGERRWTTKATPVSKFKSTTENCV</sequence>
<protein>
    <submittedName>
        <fullName evidence="2">Uncharacterized protein</fullName>
    </submittedName>
</protein>
<organism evidence="2 3">
    <name type="scientific">Cordyceps militaris</name>
    <name type="common">Caterpillar fungus</name>
    <name type="synonym">Clavaria militaris</name>
    <dbReference type="NCBI Taxonomy" id="73501"/>
    <lineage>
        <taxon>Eukaryota</taxon>
        <taxon>Fungi</taxon>
        <taxon>Dikarya</taxon>
        <taxon>Ascomycota</taxon>
        <taxon>Pezizomycotina</taxon>
        <taxon>Sordariomycetes</taxon>
        <taxon>Hypocreomycetidae</taxon>
        <taxon>Hypocreales</taxon>
        <taxon>Cordycipitaceae</taxon>
        <taxon>Cordyceps</taxon>
    </lineage>
</organism>
<evidence type="ECO:0000256" key="1">
    <source>
        <dbReference type="SAM" id="MobiDB-lite"/>
    </source>
</evidence>
<proteinExistence type="predicted"/>
<reference evidence="2 3" key="1">
    <citation type="journal article" date="2017" name="BMC Genomics">
        <title>Chromosome level assembly and secondary metabolite potential of the parasitic fungus Cordyceps militaris.</title>
        <authorList>
            <person name="Kramer G.J."/>
            <person name="Nodwell J.R."/>
        </authorList>
    </citation>
    <scope>NUCLEOTIDE SEQUENCE [LARGE SCALE GENOMIC DNA]</scope>
    <source>
        <strain evidence="2 3">ATCC 34164</strain>
    </source>
</reference>
<dbReference type="EMBL" id="CP023326">
    <property type="protein sequence ID" value="ATY65493.1"/>
    <property type="molecule type" value="Genomic_DNA"/>
</dbReference>